<organism evidence="4 5">
    <name type="scientific">Neobacillus mesonae</name>
    <dbReference type="NCBI Taxonomy" id="1193713"/>
    <lineage>
        <taxon>Bacteria</taxon>
        <taxon>Bacillati</taxon>
        <taxon>Bacillota</taxon>
        <taxon>Bacilli</taxon>
        <taxon>Bacillales</taxon>
        <taxon>Bacillaceae</taxon>
        <taxon>Neobacillus</taxon>
    </lineage>
</organism>
<dbReference type="Proteomes" id="UP000282892">
    <property type="component" value="Chromosome"/>
</dbReference>
<comment type="similarity">
    <text evidence="1">Belongs to the UPF0337 (CsbD) family.</text>
</comment>
<evidence type="ECO:0000259" key="3">
    <source>
        <dbReference type="Pfam" id="PF05532"/>
    </source>
</evidence>
<gene>
    <name evidence="4" type="ORF">CHR53_26960</name>
</gene>
<evidence type="ECO:0000313" key="5">
    <source>
        <dbReference type="Proteomes" id="UP000282892"/>
    </source>
</evidence>
<accession>A0A3Q9QW35</accession>
<evidence type="ECO:0000256" key="1">
    <source>
        <dbReference type="ARBA" id="ARBA00009129"/>
    </source>
</evidence>
<dbReference type="Pfam" id="PF05532">
    <property type="entry name" value="CsbD"/>
    <property type="match status" value="1"/>
</dbReference>
<dbReference type="KEGG" id="nmk:CHR53_26960"/>
<dbReference type="PANTHER" id="PTHR34977">
    <property type="entry name" value="UPF0337 PROTEIN YJBJ"/>
    <property type="match status" value="1"/>
</dbReference>
<proteinExistence type="inferred from homology"/>
<dbReference type="RefSeq" id="WP_127489389.1">
    <property type="nucleotide sequence ID" value="NZ_CP022572.1"/>
</dbReference>
<keyword evidence="5" id="KW-1185">Reference proteome</keyword>
<feature type="region of interest" description="Disordered" evidence="2">
    <location>
        <begin position="1"/>
        <end position="55"/>
    </location>
</feature>
<dbReference type="STRING" id="1193713.GCA_001636315_02308"/>
<dbReference type="AlphaFoldDB" id="A0A3Q9QW35"/>
<dbReference type="PANTHER" id="PTHR34977:SF1">
    <property type="entry name" value="UPF0337 PROTEIN YJBJ"/>
    <property type="match status" value="1"/>
</dbReference>
<reference evidence="4 5" key="1">
    <citation type="submission" date="2017-07" db="EMBL/GenBank/DDBJ databases">
        <title>The complete genome sequence of Bacillus mesonae strain H20-5, an efficient strain improving plant abiotic stress resistance.</title>
        <authorList>
            <person name="Kim S.Y."/>
            <person name="Song H."/>
            <person name="Sang M.K."/>
            <person name="Weon H.-Y."/>
            <person name="Song J."/>
        </authorList>
    </citation>
    <scope>NUCLEOTIDE SEQUENCE [LARGE SCALE GENOMIC DNA]</scope>
    <source>
        <strain evidence="4 5">H20-5</strain>
    </source>
</reference>
<protein>
    <submittedName>
        <fullName evidence="4">CsbD family protein</fullName>
    </submittedName>
</protein>
<dbReference type="Gene3D" id="1.10.1470.10">
    <property type="entry name" value="YjbJ"/>
    <property type="match status" value="1"/>
</dbReference>
<dbReference type="InterPro" id="IPR008462">
    <property type="entry name" value="CsbD"/>
</dbReference>
<dbReference type="SUPFAM" id="SSF69047">
    <property type="entry name" value="Hypothetical protein YjbJ"/>
    <property type="match status" value="1"/>
</dbReference>
<dbReference type="OrthoDB" id="9796058at2"/>
<evidence type="ECO:0000313" key="4">
    <source>
        <dbReference type="EMBL" id="AZU64578.1"/>
    </source>
</evidence>
<name>A0A3Q9QW35_9BACI</name>
<feature type="domain" description="CsbD-like" evidence="3">
    <location>
        <begin position="4"/>
        <end position="55"/>
    </location>
</feature>
<dbReference type="EMBL" id="CP022572">
    <property type="protein sequence ID" value="AZU64578.1"/>
    <property type="molecule type" value="Genomic_DNA"/>
</dbReference>
<sequence>MNEEKVKGGYDQVKGEAKDQWGKLTDERSTQAEGKFDKAKGKVKEGIGELKDKLK</sequence>
<dbReference type="InterPro" id="IPR036629">
    <property type="entry name" value="YjbJ_sf"/>
</dbReference>
<evidence type="ECO:0000256" key="2">
    <source>
        <dbReference type="SAM" id="MobiDB-lite"/>
    </source>
</evidence>
<dbReference type="InterPro" id="IPR050423">
    <property type="entry name" value="UPF0337_stress_rsp"/>
</dbReference>